<keyword evidence="2" id="KW-1185">Reference proteome</keyword>
<dbReference type="Gramene" id="ERN00448">
    <property type="protein sequence ID" value="ERN00448"/>
    <property type="gene ID" value="AMTR_s00100p00127040"/>
</dbReference>
<proteinExistence type="predicted"/>
<reference evidence="2" key="1">
    <citation type="journal article" date="2013" name="Science">
        <title>The Amborella genome and the evolution of flowering plants.</title>
        <authorList>
            <consortium name="Amborella Genome Project"/>
        </authorList>
    </citation>
    <scope>NUCLEOTIDE SEQUENCE [LARGE SCALE GENOMIC DNA]</scope>
</reference>
<evidence type="ECO:0000313" key="1">
    <source>
        <dbReference type="EMBL" id="ERN00448.1"/>
    </source>
</evidence>
<gene>
    <name evidence="1" type="ORF">AMTR_s00100p00127040</name>
</gene>
<dbReference type="Proteomes" id="UP000017836">
    <property type="component" value="Unassembled WGS sequence"/>
</dbReference>
<evidence type="ECO:0000313" key="2">
    <source>
        <dbReference type="Proteomes" id="UP000017836"/>
    </source>
</evidence>
<dbReference type="EMBL" id="KI394904">
    <property type="protein sequence ID" value="ERN00448.1"/>
    <property type="molecule type" value="Genomic_DNA"/>
</dbReference>
<name>W1NXR8_AMBTC</name>
<dbReference type="AlphaFoldDB" id="W1NXR8"/>
<organism evidence="1 2">
    <name type="scientific">Amborella trichopoda</name>
    <dbReference type="NCBI Taxonomy" id="13333"/>
    <lineage>
        <taxon>Eukaryota</taxon>
        <taxon>Viridiplantae</taxon>
        <taxon>Streptophyta</taxon>
        <taxon>Embryophyta</taxon>
        <taxon>Tracheophyta</taxon>
        <taxon>Spermatophyta</taxon>
        <taxon>Magnoliopsida</taxon>
        <taxon>Amborellales</taxon>
        <taxon>Amborellaceae</taxon>
        <taxon>Amborella</taxon>
    </lineage>
</organism>
<protein>
    <submittedName>
        <fullName evidence="1">Uncharacterized protein</fullName>
    </submittedName>
</protein>
<accession>W1NXR8</accession>
<sequence>MDALGLEVIHVNITTYMSLVLNVFKVEMRDNEAIQAEHVRDSLLELTRNPNGWPSPVPKLQHVHLRELATNRRRQLLQHPYLIRLFNIQCFEYF</sequence>
<dbReference type="HOGENOM" id="CLU_2389170_0_0_1"/>